<dbReference type="InterPro" id="IPR001647">
    <property type="entry name" value="HTH_TetR"/>
</dbReference>
<organism evidence="6 7">
    <name type="scientific">Alicyclobacillus fastidiosus</name>
    <dbReference type="NCBI Taxonomy" id="392011"/>
    <lineage>
        <taxon>Bacteria</taxon>
        <taxon>Bacillati</taxon>
        <taxon>Bacillota</taxon>
        <taxon>Bacilli</taxon>
        <taxon>Bacillales</taxon>
        <taxon>Alicyclobacillaceae</taxon>
        <taxon>Alicyclobacillus</taxon>
    </lineage>
</organism>
<feature type="domain" description="HTH tetR-type" evidence="5">
    <location>
        <begin position="6"/>
        <end position="66"/>
    </location>
</feature>
<dbReference type="EMBL" id="CP104067">
    <property type="protein sequence ID" value="WAH41119.1"/>
    <property type="molecule type" value="Genomic_DNA"/>
</dbReference>
<dbReference type="InterPro" id="IPR025996">
    <property type="entry name" value="MT1864/Rv1816-like_C"/>
</dbReference>
<evidence type="ECO:0000256" key="2">
    <source>
        <dbReference type="ARBA" id="ARBA00023125"/>
    </source>
</evidence>
<dbReference type="RefSeq" id="WP_268005018.1">
    <property type="nucleotide sequence ID" value="NZ_CP104067.1"/>
</dbReference>
<dbReference type="Gene3D" id="1.10.357.10">
    <property type="entry name" value="Tetracycline Repressor, domain 2"/>
    <property type="match status" value="1"/>
</dbReference>
<sequence>MASRPGVNRTIIAQTAGELADQIGLEKLTLSLVASHLGVRTPSLYNHIEGLDDLRRELSLHGMQELDRRLQRAALGKAGDQAVCAMLQAYRAFAKERPGVYASTLHAPGNDDEPLRSASQAIIDTVLTVLKPYNLNPDDAIHIVRGFRAIGHGFATLEVANAFGMALEEEESYHRLIATFLLGLNRVSESNLRPNREQA</sequence>
<dbReference type="SUPFAM" id="SSF48498">
    <property type="entry name" value="Tetracyclin repressor-like, C-terminal domain"/>
    <property type="match status" value="1"/>
</dbReference>
<dbReference type="InterPro" id="IPR009057">
    <property type="entry name" value="Homeodomain-like_sf"/>
</dbReference>
<dbReference type="Gene3D" id="1.10.10.60">
    <property type="entry name" value="Homeodomain-like"/>
    <property type="match status" value="1"/>
</dbReference>
<feature type="DNA-binding region" description="H-T-H motif" evidence="4">
    <location>
        <begin position="29"/>
        <end position="48"/>
    </location>
</feature>
<proteinExistence type="predicted"/>
<keyword evidence="3" id="KW-0804">Transcription</keyword>
<reference evidence="6" key="1">
    <citation type="submission" date="2022-08" db="EMBL/GenBank/DDBJ databases">
        <title>Alicyclobacillus fastidiosus DSM 17978, complete genome.</title>
        <authorList>
            <person name="Wang Q."/>
            <person name="Cai R."/>
            <person name="Wang Z."/>
        </authorList>
    </citation>
    <scope>NUCLEOTIDE SEQUENCE</scope>
    <source>
        <strain evidence="6">DSM 17978</strain>
    </source>
</reference>
<evidence type="ECO:0000256" key="1">
    <source>
        <dbReference type="ARBA" id="ARBA00023015"/>
    </source>
</evidence>
<keyword evidence="2 4" id="KW-0238">DNA-binding</keyword>
<evidence type="ECO:0000259" key="5">
    <source>
        <dbReference type="PROSITE" id="PS50977"/>
    </source>
</evidence>
<dbReference type="Pfam" id="PF13305">
    <property type="entry name" value="TetR_C_33"/>
    <property type="match status" value="1"/>
</dbReference>
<keyword evidence="7" id="KW-1185">Reference proteome</keyword>
<evidence type="ECO:0000256" key="3">
    <source>
        <dbReference type="ARBA" id="ARBA00023163"/>
    </source>
</evidence>
<accession>A0ABY6ZDZ9</accession>
<evidence type="ECO:0000256" key="4">
    <source>
        <dbReference type="PROSITE-ProRule" id="PRU00335"/>
    </source>
</evidence>
<dbReference type="PROSITE" id="PS50977">
    <property type="entry name" value="HTH_TETR_2"/>
    <property type="match status" value="1"/>
</dbReference>
<dbReference type="InterPro" id="IPR036271">
    <property type="entry name" value="Tet_transcr_reg_TetR-rel_C_sf"/>
</dbReference>
<evidence type="ECO:0000313" key="7">
    <source>
        <dbReference type="Proteomes" id="UP001164761"/>
    </source>
</evidence>
<evidence type="ECO:0000313" key="6">
    <source>
        <dbReference type="EMBL" id="WAH41119.1"/>
    </source>
</evidence>
<gene>
    <name evidence="6" type="ORF">NZD89_23055</name>
</gene>
<dbReference type="SUPFAM" id="SSF46689">
    <property type="entry name" value="Homeodomain-like"/>
    <property type="match status" value="1"/>
</dbReference>
<name>A0ABY6ZDZ9_9BACL</name>
<dbReference type="Proteomes" id="UP001164761">
    <property type="component" value="Chromosome"/>
</dbReference>
<protein>
    <submittedName>
        <fullName evidence="6">WHG domain-containing protein</fullName>
    </submittedName>
</protein>
<keyword evidence="1" id="KW-0805">Transcription regulation</keyword>